<accession>A0A1D8KIW3</accession>
<dbReference type="Proteomes" id="UP000240920">
    <property type="component" value="Segment"/>
</dbReference>
<evidence type="ECO:0000313" key="1">
    <source>
        <dbReference type="EMBL" id="AOV58580.1"/>
    </source>
</evidence>
<sequence>MQTKIIDAPETYNGWASYETWNVSLWLQNDEAMYTLARHYSTYDALIPRLEYRFGQMTPDGVRWMDGRIDTAELDEMLAEM</sequence>
<reference evidence="1 2" key="1">
    <citation type="journal article" date="2016" name="Virology">
        <title>The genomic content and context of auxiliary metabolic genes in marine cyanomyoviruses.</title>
        <authorList>
            <person name="Crummett L.T."/>
            <person name="Puxty R.J."/>
            <person name="Weihe C."/>
            <person name="Marston M.F."/>
            <person name="Martiny J.B."/>
        </authorList>
    </citation>
    <scope>NUCLEOTIDE SEQUENCE [LARGE SCALE GENOMIC DNA]</scope>
    <source>
        <strain evidence="1">0808SB25</strain>
    </source>
</reference>
<dbReference type="InterPro" id="IPR055673">
    <property type="entry name" value="DUF7249"/>
</dbReference>
<name>A0A1D8KIW3_9CAUD</name>
<proteinExistence type="predicted"/>
<protein>
    <submittedName>
        <fullName evidence="1">Uncharacterized protein</fullName>
    </submittedName>
</protein>
<dbReference type="EMBL" id="KU686197">
    <property type="protein sequence ID" value="AOV58580.1"/>
    <property type="molecule type" value="Genomic_DNA"/>
</dbReference>
<organism evidence="1 2">
    <name type="scientific">Synechococcus phage S-CAM3</name>
    <dbReference type="NCBI Taxonomy" id="1883366"/>
    <lineage>
        <taxon>Viruses</taxon>
        <taxon>Duplodnaviria</taxon>
        <taxon>Heunggongvirae</taxon>
        <taxon>Uroviricota</taxon>
        <taxon>Caudoviricetes</taxon>
        <taxon>Pantevenvirales</taxon>
        <taxon>Kyanoviridae</taxon>
        <taxon>Charybdisvirus</taxon>
        <taxon>Charybdisvirus scam3</taxon>
    </lineage>
</organism>
<evidence type="ECO:0000313" key="2">
    <source>
        <dbReference type="Proteomes" id="UP000240920"/>
    </source>
</evidence>
<gene>
    <name evidence="1" type="ORF">S250808_075</name>
</gene>
<dbReference type="Pfam" id="PF23907">
    <property type="entry name" value="DUF7249"/>
    <property type="match status" value="1"/>
</dbReference>